<feature type="transmembrane region" description="Helical" evidence="1">
    <location>
        <begin position="30"/>
        <end position="46"/>
    </location>
</feature>
<feature type="transmembrane region" description="Helical" evidence="1">
    <location>
        <begin position="178"/>
        <end position="198"/>
    </location>
</feature>
<feature type="transmembrane region" description="Helical" evidence="1">
    <location>
        <begin position="7"/>
        <end position="24"/>
    </location>
</feature>
<protein>
    <submittedName>
        <fullName evidence="2">Uncharacterized protein</fullName>
    </submittedName>
</protein>
<dbReference type="Proteomes" id="UP000034181">
    <property type="component" value="Unassembled WGS sequence"/>
</dbReference>
<dbReference type="EMBL" id="LBUZ01000003">
    <property type="protein sequence ID" value="KKQ75860.1"/>
    <property type="molecule type" value="Genomic_DNA"/>
</dbReference>
<feature type="transmembrane region" description="Helical" evidence="1">
    <location>
        <begin position="119"/>
        <end position="140"/>
    </location>
</feature>
<proteinExistence type="predicted"/>
<evidence type="ECO:0000313" key="2">
    <source>
        <dbReference type="EMBL" id="KKQ75860.1"/>
    </source>
</evidence>
<keyword evidence="1" id="KW-0812">Transmembrane</keyword>
<dbReference type="Pfam" id="PF18900">
    <property type="entry name" value="DUF5656"/>
    <property type="match status" value="1"/>
</dbReference>
<keyword evidence="1" id="KW-1133">Transmembrane helix</keyword>
<evidence type="ECO:0000313" key="3">
    <source>
        <dbReference type="Proteomes" id="UP000034181"/>
    </source>
</evidence>
<feature type="transmembrane region" description="Helical" evidence="1">
    <location>
        <begin position="84"/>
        <end position="107"/>
    </location>
</feature>
<accession>A0A0G0KK31</accession>
<organism evidence="2 3">
    <name type="scientific">Candidatus Woesebacteria bacterium GW2011_GWB1_38_5b</name>
    <dbReference type="NCBI Taxonomy" id="1618569"/>
    <lineage>
        <taxon>Bacteria</taxon>
        <taxon>Candidatus Woeseibacteriota</taxon>
    </lineage>
</organism>
<gene>
    <name evidence="2" type="ORF">US96_C0003G0018</name>
</gene>
<dbReference type="InterPro" id="IPR043715">
    <property type="entry name" value="DUF5656"/>
</dbReference>
<feature type="transmembrane region" description="Helical" evidence="1">
    <location>
        <begin position="233"/>
        <end position="251"/>
    </location>
</feature>
<keyword evidence="1" id="KW-0472">Membrane</keyword>
<reference evidence="2 3" key="1">
    <citation type="journal article" date="2015" name="Nature">
        <title>rRNA introns, odd ribosomes, and small enigmatic genomes across a large radiation of phyla.</title>
        <authorList>
            <person name="Brown C.T."/>
            <person name="Hug L.A."/>
            <person name="Thomas B.C."/>
            <person name="Sharon I."/>
            <person name="Castelle C.J."/>
            <person name="Singh A."/>
            <person name="Wilkins M.J."/>
            <person name="Williams K.H."/>
            <person name="Banfield J.F."/>
        </authorList>
    </citation>
    <scope>NUCLEOTIDE SEQUENCE [LARGE SCALE GENOMIC DNA]</scope>
</reference>
<feature type="transmembrane region" description="Helical" evidence="1">
    <location>
        <begin position="204"/>
        <end position="221"/>
    </location>
</feature>
<name>A0A0G0KK31_9BACT</name>
<comment type="caution">
    <text evidence="2">The sequence shown here is derived from an EMBL/GenBank/DDBJ whole genome shotgun (WGS) entry which is preliminary data.</text>
</comment>
<dbReference type="AlphaFoldDB" id="A0A0G0KK31"/>
<feature type="transmembrane region" description="Helical" evidence="1">
    <location>
        <begin position="58"/>
        <end position="78"/>
    </location>
</feature>
<evidence type="ECO:0000256" key="1">
    <source>
        <dbReference type="SAM" id="Phobius"/>
    </source>
</evidence>
<sequence length="254" mass="28338">MSKRIRFVITACLLSLGFIGINFLDNQLRFFAIAALTISTTILFYWSMRESIALNAALLALFLPTLFTLGVGLFWFLLPSSMLVRIPVVLFYGIGIYALGLTSNIYSVSAIRTIALVRAARGVGFVLTLFTSFLLFDAILSLRADLLTNAFLVFALSVPILMQGLWASVLEKIISKELLIYTFILGISITQIAVMLYWWPVSVVVGSLFLTVSIYVLLGLGQSKLEGRLFIRTVREYLTVSTIVFITMFLATQW</sequence>
<feature type="transmembrane region" description="Helical" evidence="1">
    <location>
        <begin position="146"/>
        <end position="166"/>
    </location>
</feature>